<dbReference type="Pfam" id="PF02470">
    <property type="entry name" value="MlaD"/>
    <property type="match status" value="1"/>
</dbReference>
<sequence>MDRLTVTAPAKVGLLTLVALILLGIIAIWKTDIFMIKQGYEMIGSFQNIEGLTIGSEVRYRGFTSGKVLKIDPGPEDIRVYTVINKTIKFPADSFLRIAYDGIVGQKYLEIRPGTSEMVYQPPKILYGITVSGIVDFVDIGAQNLQETKAILENIRAIIERPDLQQAFIQTIFTANKVSTDLEKLTTELRETNQGIRDVVTDPQFQASLKGTIRETDKTLSSANKFFADIRQIKLRASGGVDIGTRANGVKSNVDIVSNKDSYIRFGIGEGPTRRLSLLDILASSKVNEEFGFRLGVINSQLGGGLVFFPSARVTYRADIYDINNPRPNWPKIRLGVGYEFREYMDLTLQGDDLLNEGSRNISLGILVKPVGENVF</sequence>
<keyword evidence="1" id="KW-1133">Transmembrane helix</keyword>
<protein>
    <recommendedName>
        <fullName evidence="2">Mce/MlaD domain-containing protein</fullName>
    </recommendedName>
</protein>
<accession>A0A1F4TNF9</accession>
<evidence type="ECO:0000313" key="3">
    <source>
        <dbReference type="EMBL" id="OGC34109.1"/>
    </source>
</evidence>
<dbReference type="InterPro" id="IPR003399">
    <property type="entry name" value="Mce/MlaD"/>
</dbReference>
<feature type="transmembrane region" description="Helical" evidence="1">
    <location>
        <begin position="12"/>
        <end position="29"/>
    </location>
</feature>
<organism evidence="3 4">
    <name type="scientific">candidate division WOR-1 bacterium RIFOXYC2_FULL_41_25</name>
    <dbReference type="NCBI Taxonomy" id="1802586"/>
    <lineage>
        <taxon>Bacteria</taxon>
        <taxon>Bacillati</taxon>
        <taxon>Saganbacteria</taxon>
    </lineage>
</organism>
<evidence type="ECO:0000256" key="1">
    <source>
        <dbReference type="SAM" id="Phobius"/>
    </source>
</evidence>
<dbReference type="EMBL" id="MEUI01000022">
    <property type="protein sequence ID" value="OGC34109.1"/>
    <property type="molecule type" value="Genomic_DNA"/>
</dbReference>
<evidence type="ECO:0000259" key="2">
    <source>
        <dbReference type="Pfam" id="PF02470"/>
    </source>
</evidence>
<feature type="domain" description="Mce/MlaD" evidence="2">
    <location>
        <begin position="38"/>
        <end position="114"/>
    </location>
</feature>
<dbReference type="PANTHER" id="PTHR33371:SF4">
    <property type="entry name" value="INTERMEMBRANE PHOSPHOLIPID TRANSPORT SYSTEM BINDING PROTEIN MLAD"/>
    <property type="match status" value="1"/>
</dbReference>
<dbReference type="InterPro" id="IPR052336">
    <property type="entry name" value="MlaD_Phospholipid_Transporter"/>
</dbReference>
<gene>
    <name evidence="3" type="ORF">A2462_01035</name>
</gene>
<keyword evidence="1" id="KW-0812">Transmembrane</keyword>
<name>A0A1F4TNF9_UNCSA</name>
<proteinExistence type="predicted"/>
<comment type="caution">
    <text evidence="3">The sequence shown here is derived from an EMBL/GenBank/DDBJ whole genome shotgun (WGS) entry which is preliminary data.</text>
</comment>
<dbReference type="PANTHER" id="PTHR33371">
    <property type="entry name" value="INTERMEMBRANE PHOSPHOLIPID TRANSPORT SYSTEM BINDING PROTEIN MLAD-RELATED"/>
    <property type="match status" value="1"/>
</dbReference>
<dbReference type="AlphaFoldDB" id="A0A1F4TNF9"/>
<evidence type="ECO:0000313" key="4">
    <source>
        <dbReference type="Proteomes" id="UP000177309"/>
    </source>
</evidence>
<keyword evidence="1" id="KW-0472">Membrane</keyword>
<reference evidence="3 4" key="1">
    <citation type="journal article" date="2016" name="Nat. Commun.">
        <title>Thousands of microbial genomes shed light on interconnected biogeochemical processes in an aquifer system.</title>
        <authorList>
            <person name="Anantharaman K."/>
            <person name="Brown C.T."/>
            <person name="Hug L.A."/>
            <person name="Sharon I."/>
            <person name="Castelle C.J."/>
            <person name="Probst A.J."/>
            <person name="Thomas B.C."/>
            <person name="Singh A."/>
            <person name="Wilkins M.J."/>
            <person name="Karaoz U."/>
            <person name="Brodie E.L."/>
            <person name="Williams K.H."/>
            <person name="Hubbard S.S."/>
            <person name="Banfield J.F."/>
        </authorList>
    </citation>
    <scope>NUCLEOTIDE SEQUENCE [LARGE SCALE GENOMIC DNA]</scope>
</reference>
<dbReference type="Proteomes" id="UP000177309">
    <property type="component" value="Unassembled WGS sequence"/>
</dbReference>